<dbReference type="OrthoDB" id="5959891at2759"/>
<feature type="transmembrane region" description="Helical" evidence="1">
    <location>
        <begin position="20"/>
        <end position="39"/>
    </location>
</feature>
<keyword evidence="1" id="KW-1133">Transmembrane helix</keyword>
<comment type="caution">
    <text evidence="2">The sequence shown here is derived from an EMBL/GenBank/DDBJ whole genome shotgun (WGS) entry which is preliminary data.</text>
</comment>
<accession>X6N3P9</accession>
<evidence type="ECO:0000313" key="3">
    <source>
        <dbReference type="Proteomes" id="UP000023152"/>
    </source>
</evidence>
<protein>
    <submittedName>
        <fullName evidence="2">Uncharacterized protein</fullName>
    </submittedName>
</protein>
<evidence type="ECO:0000256" key="1">
    <source>
        <dbReference type="SAM" id="Phobius"/>
    </source>
</evidence>
<sequence length="318" mass="36732">MTRYVISKNIFYLSFLKNSFSVPFFVLFLVFNFFLFLVVGKQQFKDLQNELVTNYFIKKQIIFKNVLAAKKIFNQNEKNINDFPIFQSVYLKPNKFLSPCGRVGIMKNYKTLMGIKNSKSTKSSFGEPALVPPVLREVSRYLESEDSARLRCVNRYSAKNIPKHGIITIKEQLHLYGEYADYNRPLSDHVISCRHPLISLTSACAGRIKDGEIAKVIFLSRQLFLRAVRPISYSNDSQTVLFEYRICDVAEHDWVNVHLRISSIFSTLESGDIILLFRHVGGGGGHELFVEDFKLIEKKKKKQRESDLKRIAIIIIIN</sequence>
<dbReference type="Proteomes" id="UP000023152">
    <property type="component" value="Unassembled WGS sequence"/>
</dbReference>
<keyword evidence="1" id="KW-0812">Transmembrane</keyword>
<keyword evidence="3" id="KW-1185">Reference proteome</keyword>
<name>X6N3P9_RETFI</name>
<gene>
    <name evidence="2" type="ORF">RFI_16680</name>
</gene>
<keyword evidence="1" id="KW-0472">Membrane</keyword>
<proteinExistence type="predicted"/>
<evidence type="ECO:0000313" key="2">
    <source>
        <dbReference type="EMBL" id="ETO20538.1"/>
    </source>
</evidence>
<dbReference type="AlphaFoldDB" id="X6N3P9"/>
<dbReference type="EMBL" id="ASPP01012511">
    <property type="protein sequence ID" value="ETO20538.1"/>
    <property type="molecule type" value="Genomic_DNA"/>
</dbReference>
<organism evidence="2 3">
    <name type="scientific">Reticulomyxa filosa</name>
    <dbReference type="NCBI Taxonomy" id="46433"/>
    <lineage>
        <taxon>Eukaryota</taxon>
        <taxon>Sar</taxon>
        <taxon>Rhizaria</taxon>
        <taxon>Retaria</taxon>
        <taxon>Foraminifera</taxon>
        <taxon>Monothalamids</taxon>
        <taxon>Reticulomyxidae</taxon>
        <taxon>Reticulomyxa</taxon>
    </lineage>
</organism>
<reference evidence="2 3" key="1">
    <citation type="journal article" date="2013" name="Curr. Biol.">
        <title>The Genome of the Foraminiferan Reticulomyxa filosa.</title>
        <authorList>
            <person name="Glockner G."/>
            <person name="Hulsmann N."/>
            <person name="Schleicher M."/>
            <person name="Noegel A.A."/>
            <person name="Eichinger L."/>
            <person name="Gallinger C."/>
            <person name="Pawlowski J."/>
            <person name="Sierra R."/>
            <person name="Euteneuer U."/>
            <person name="Pillet L."/>
            <person name="Moustafa A."/>
            <person name="Platzer M."/>
            <person name="Groth M."/>
            <person name="Szafranski K."/>
            <person name="Schliwa M."/>
        </authorList>
    </citation>
    <scope>NUCLEOTIDE SEQUENCE [LARGE SCALE GENOMIC DNA]</scope>
</reference>